<sequence>MSHSRTFQNVEEACDYFYALSYDSENGECISICQLPPEESGCLSDEEDINEDIFVPVLPVYDCGEIEKSTKIHSNEIFGPFETLKAHLVPKYLQILRRDRE</sequence>
<dbReference type="OrthoDB" id="10057240at2759"/>
<comment type="caution">
    <text evidence="1">The sequence shown here is derived from an EMBL/GenBank/DDBJ whole genome shotgun (WGS) entry which is preliminary data.</text>
</comment>
<accession>A0A8X6NLV9</accession>
<reference evidence="1" key="1">
    <citation type="submission" date="2020-08" db="EMBL/GenBank/DDBJ databases">
        <title>Multicomponent nature underlies the extraordinary mechanical properties of spider dragline silk.</title>
        <authorList>
            <person name="Kono N."/>
            <person name="Nakamura H."/>
            <person name="Mori M."/>
            <person name="Yoshida Y."/>
            <person name="Ohtoshi R."/>
            <person name="Malay A.D."/>
            <person name="Moran D.A.P."/>
            <person name="Tomita M."/>
            <person name="Numata K."/>
            <person name="Arakawa K."/>
        </authorList>
    </citation>
    <scope>NUCLEOTIDE SEQUENCE</scope>
</reference>
<organism evidence="1 2">
    <name type="scientific">Nephila pilipes</name>
    <name type="common">Giant wood spider</name>
    <name type="synonym">Nephila maculata</name>
    <dbReference type="NCBI Taxonomy" id="299642"/>
    <lineage>
        <taxon>Eukaryota</taxon>
        <taxon>Metazoa</taxon>
        <taxon>Ecdysozoa</taxon>
        <taxon>Arthropoda</taxon>
        <taxon>Chelicerata</taxon>
        <taxon>Arachnida</taxon>
        <taxon>Araneae</taxon>
        <taxon>Araneomorphae</taxon>
        <taxon>Entelegynae</taxon>
        <taxon>Araneoidea</taxon>
        <taxon>Nephilidae</taxon>
        <taxon>Nephila</taxon>
    </lineage>
</organism>
<gene>
    <name evidence="1" type="ORF">NPIL_443091</name>
</gene>
<protein>
    <submittedName>
        <fullName evidence="1">Uncharacterized protein</fullName>
    </submittedName>
</protein>
<keyword evidence="2" id="KW-1185">Reference proteome</keyword>
<evidence type="ECO:0000313" key="2">
    <source>
        <dbReference type="Proteomes" id="UP000887013"/>
    </source>
</evidence>
<proteinExistence type="predicted"/>
<evidence type="ECO:0000313" key="1">
    <source>
        <dbReference type="EMBL" id="GFT22786.1"/>
    </source>
</evidence>
<dbReference type="Proteomes" id="UP000887013">
    <property type="component" value="Unassembled WGS sequence"/>
</dbReference>
<dbReference type="EMBL" id="BMAW01059805">
    <property type="protein sequence ID" value="GFT22786.1"/>
    <property type="molecule type" value="Genomic_DNA"/>
</dbReference>
<dbReference type="AlphaFoldDB" id="A0A8X6NLV9"/>
<name>A0A8X6NLV9_NEPPI</name>